<reference evidence="9 10" key="1">
    <citation type="journal article" date="2015" name="Int. J. Syst. Evol. Microbiol.">
        <title>Tumebacillus algifaecis sp. nov., isolated from decomposing algal scum.</title>
        <authorList>
            <person name="Wu Y.F."/>
            <person name="Zhang B."/>
            <person name="Xing P."/>
            <person name="Wu Q.L."/>
            <person name="Liu S.J."/>
        </authorList>
    </citation>
    <scope>NUCLEOTIDE SEQUENCE [LARGE SCALE GENOMIC DNA]</scope>
    <source>
        <strain evidence="9 10">THMBR28</strain>
    </source>
</reference>
<evidence type="ECO:0000256" key="4">
    <source>
        <dbReference type="ARBA" id="ARBA00022806"/>
    </source>
</evidence>
<dbReference type="GO" id="GO:0016787">
    <property type="term" value="F:hydrolase activity"/>
    <property type="evidence" value="ECO:0007669"/>
    <property type="project" value="UniProtKB-KW"/>
</dbReference>
<gene>
    <name evidence="9" type="ORF">CIG75_14835</name>
</gene>
<dbReference type="OrthoDB" id="9768303at2"/>
<dbReference type="KEGG" id="tab:CIG75_14835"/>
<evidence type="ECO:0000256" key="6">
    <source>
        <dbReference type="ARBA" id="ARBA00023125"/>
    </source>
</evidence>
<proteinExistence type="predicted"/>
<keyword evidence="2" id="KW-0227">DNA damage</keyword>
<evidence type="ECO:0000313" key="10">
    <source>
        <dbReference type="Proteomes" id="UP000214688"/>
    </source>
</evidence>
<accession>A0A223D3X1</accession>
<evidence type="ECO:0000256" key="1">
    <source>
        <dbReference type="ARBA" id="ARBA00022741"/>
    </source>
</evidence>
<keyword evidence="7" id="KW-0234">DNA repair</keyword>
<dbReference type="Gene3D" id="3.90.320.10">
    <property type="match status" value="1"/>
</dbReference>
<dbReference type="EMBL" id="CP022657">
    <property type="protein sequence ID" value="ASS76106.1"/>
    <property type="molecule type" value="Genomic_DNA"/>
</dbReference>
<dbReference type="GO" id="GO:0004386">
    <property type="term" value="F:helicase activity"/>
    <property type="evidence" value="ECO:0007669"/>
    <property type="project" value="UniProtKB-KW"/>
</dbReference>
<keyword evidence="1" id="KW-0547">Nucleotide-binding</keyword>
<protein>
    <recommendedName>
        <fullName evidence="8">PD-(D/E)XK endonuclease-like domain-containing protein</fullName>
    </recommendedName>
</protein>
<evidence type="ECO:0000256" key="3">
    <source>
        <dbReference type="ARBA" id="ARBA00022801"/>
    </source>
</evidence>
<feature type="domain" description="PD-(D/E)XK endonuclease-like" evidence="8">
    <location>
        <begin position="16"/>
        <end position="311"/>
    </location>
</feature>
<dbReference type="GO" id="GO:0003677">
    <property type="term" value="F:DNA binding"/>
    <property type="evidence" value="ECO:0007669"/>
    <property type="project" value="UniProtKB-KW"/>
</dbReference>
<organism evidence="9 10">
    <name type="scientific">Tumebacillus algifaecis</name>
    <dbReference type="NCBI Taxonomy" id="1214604"/>
    <lineage>
        <taxon>Bacteria</taxon>
        <taxon>Bacillati</taxon>
        <taxon>Bacillota</taxon>
        <taxon>Bacilli</taxon>
        <taxon>Bacillales</taxon>
        <taxon>Alicyclobacillaceae</taxon>
        <taxon>Tumebacillus</taxon>
    </lineage>
</organism>
<keyword evidence="10" id="KW-1185">Reference proteome</keyword>
<dbReference type="AlphaFoldDB" id="A0A223D3X1"/>
<keyword evidence="3" id="KW-0378">Hydrolase</keyword>
<evidence type="ECO:0000256" key="2">
    <source>
        <dbReference type="ARBA" id="ARBA00022763"/>
    </source>
</evidence>
<dbReference type="GO" id="GO:0005524">
    <property type="term" value="F:ATP binding"/>
    <property type="evidence" value="ECO:0007669"/>
    <property type="project" value="UniProtKB-KW"/>
</dbReference>
<evidence type="ECO:0000313" key="9">
    <source>
        <dbReference type="EMBL" id="ASS76106.1"/>
    </source>
</evidence>
<dbReference type="Pfam" id="PF12705">
    <property type="entry name" value="PDDEXK_1"/>
    <property type="match status" value="1"/>
</dbReference>
<dbReference type="RefSeq" id="WP_094237339.1">
    <property type="nucleotide sequence ID" value="NZ_CP022657.1"/>
</dbReference>
<keyword evidence="6" id="KW-0238">DNA-binding</keyword>
<dbReference type="InterPro" id="IPR038726">
    <property type="entry name" value="PDDEXK_AddAB-type"/>
</dbReference>
<dbReference type="GO" id="GO:0006281">
    <property type="term" value="P:DNA repair"/>
    <property type="evidence" value="ECO:0007669"/>
    <property type="project" value="UniProtKB-KW"/>
</dbReference>
<evidence type="ECO:0000256" key="7">
    <source>
        <dbReference type="ARBA" id="ARBA00023204"/>
    </source>
</evidence>
<evidence type="ECO:0000256" key="5">
    <source>
        <dbReference type="ARBA" id="ARBA00022840"/>
    </source>
</evidence>
<keyword evidence="4" id="KW-0347">Helicase</keyword>
<dbReference type="Proteomes" id="UP000214688">
    <property type="component" value="Chromosome"/>
</dbReference>
<dbReference type="InterPro" id="IPR011604">
    <property type="entry name" value="PDDEXK-like_dom_sf"/>
</dbReference>
<keyword evidence="5" id="KW-0067">ATP-binding</keyword>
<name>A0A223D3X1_9BACL</name>
<evidence type="ECO:0000259" key="8">
    <source>
        <dbReference type="Pfam" id="PF12705"/>
    </source>
</evidence>
<sequence>MGEGKNMAFGNYPEKSWSHSRDQIFQECPRKYYYHYYGAHNGWRNDAPQEAQTVYRLKNLLNLYLYFGETLHSVAEMYINHWEQKSIGYMREELYHRIRNLLNQAFKESLDPEQWWEAPKRRKMFAEMYYAKERELPKHAVGEIKKRMDVCLDHFLQCTSLHEVIRNPEYRLVESERLNTFFVQGNKVYVKLDALYRHEDGQYVIIDWKTGLEDERIEEQLQLYAYYLHEVQGVPLEKIEIRTEYLLAEKCQKDTVDGRGVEAIEQKIVDSAAEMDLMLVDPQGNQPRPIGDFRPALEARSCRYCNYRQVCTVQHR</sequence>